<reference evidence="1" key="2">
    <citation type="submission" date="2020-11" db="EMBL/GenBank/DDBJ databases">
        <authorList>
            <person name="McCartney M.A."/>
            <person name="Auch B."/>
            <person name="Kono T."/>
            <person name="Mallez S."/>
            <person name="Becker A."/>
            <person name="Gohl D.M."/>
            <person name="Silverstein K.A.T."/>
            <person name="Koren S."/>
            <person name="Bechman K.B."/>
            <person name="Herman A."/>
            <person name="Abrahante J.E."/>
            <person name="Garbe J."/>
        </authorList>
    </citation>
    <scope>NUCLEOTIDE SEQUENCE</scope>
    <source>
        <strain evidence="1">Duluth1</strain>
        <tissue evidence="1">Whole animal</tissue>
    </source>
</reference>
<proteinExistence type="predicted"/>
<name>A0A9D4E5W1_DREPO</name>
<dbReference type="Proteomes" id="UP000828390">
    <property type="component" value="Unassembled WGS sequence"/>
</dbReference>
<comment type="caution">
    <text evidence="1">The sequence shown here is derived from an EMBL/GenBank/DDBJ whole genome shotgun (WGS) entry which is preliminary data.</text>
</comment>
<gene>
    <name evidence="1" type="ORF">DPMN_174130</name>
</gene>
<dbReference type="AlphaFoldDB" id="A0A9D4E5W1"/>
<accession>A0A9D4E5W1</accession>
<reference evidence="1" key="1">
    <citation type="journal article" date="2019" name="bioRxiv">
        <title>The Genome of the Zebra Mussel, Dreissena polymorpha: A Resource for Invasive Species Research.</title>
        <authorList>
            <person name="McCartney M.A."/>
            <person name="Auch B."/>
            <person name="Kono T."/>
            <person name="Mallez S."/>
            <person name="Zhang Y."/>
            <person name="Obille A."/>
            <person name="Becker A."/>
            <person name="Abrahante J.E."/>
            <person name="Garbe J."/>
            <person name="Badalamenti J.P."/>
            <person name="Herman A."/>
            <person name="Mangelson H."/>
            <person name="Liachko I."/>
            <person name="Sullivan S."/>
            <person name="Sone E.D."/>
            <person name="Koren S."/>
            <person name="Silverstein K.A.T."/>
            <person name="Beckman K.B."/>
            <person name="Gohl D.M."/>
        </authorList>
    </citation>
    <scope>NUCLEOTIDE SEQUENCE</scope>
    <source>
        <strain evidence="1">Duluth1</strain>
        <tissue evidence="1">Whole animal</tissue>
    </source>
</reference>
<dbReference type="EMBL" id="JAIWYP010000009">
    <property type="protein sequence ID" value="KAH3772784.1"/>
    <property type="molecule type" value="Genomic_DNA"/>
</dbReference>
<evidence type="ECO:0000313" key="2">
    <source>
        <dbReference type="Proteomes" id="UP000828390"/>
    </source>
</evidence>
<protein>
    <submittedName>
        <fullName evidence="1">Uncharacterized protein</fullName>
    </submittedName>
</protein>
<sequence length="79" mass="8801">MLVDICKRWSFRDPALTARRFSAMGSSIAHNVAKHFPVASMVYVREEGHWSHDGVHLSEEGEAEFLISLRLEAGQGFGA</sequence>
<keyword evidence="2" id="KW-1185">Reference proteome</keyword>
<evidence type="ECO:0000313" key="1">
    <source>
        <dbReference type="EMBL" id="KAH3772784.1"/>
    </source>
</evidence>
<organism evidence="1 2">
    <name type="scientific">Dreissena polymorpha</name>
    <name type="common">Zebra mussel</name>
    <name type="synonym">Mytilus polymorpha</name>
    <dbReference type="NCBI Taxonomy" id="45954"/>
    <lineage>
        <taxon>Eukaryota</taxon>
        <taxon>Metazoa</taxon>
        <taxon>Spiralia</taxon>
        <taxon>Lophotrochozoa</taxon>
        <taxon>Mollusca</taxon>
        <taxon>Bivalvia</taxon>
        <taxon>Autobranchia</taxon>
        <taxon>Heteroconchia</taxon>
        <taxon>Euheterodonta</taxon>
        <taxon>Imparidentia</taxon>
        <taxon>Neoheterodontei</taxon>
        <taxon>Myida</taxon>
        <taxon>Dreissenoidea</taxon>
        <taxon>Dreissenidae</taxon>
        <taxon>Dreissena</taxon>
    </lineage>
</organism>